<dbReference type="InterPro" id="IPR002912">
    <property type="entry name" value="ACT_dom"/>
</dbReference>
<accession>A0A1H3GQP6</accession>
<dbReference type="InterPro" id="IPR002376">
    <property type="entry name" value="Formyl_transf_N"/>
</dbReference>
<dbReference type="NCBIfam" id="TIGR00655">
    <property type="entry name" value="PurU"/>
    <property type="match status" value="1"/>
</dbReference>
<keyword evidence="3" id="KW-0658">Purine biosynthesis</keyword>
<gene>
    <name evidence="3" type="primary">purU</name>
    <name evidence="6" type="ORF">SAMN05444338_1259</name>
</gene>
<dbReference type="Pfam" id="PF00551">
    <property type="entry name" value="Formyl_trans_N"/>
    <property type="match status" value="1"/>
</dbReference>
<feature type="active site" evidence="3">
    <location>
        <position position="239"/>
    </location>
</feature>
<evidence type="ECO:0000256" key="1">
    <source>
        <dbReference type="ARBA" id="ARBA00022563"/>
    </source>
</evidence>
<dbReference type="InterPro" id="IPR036477">
    <property type="entry name" value="Formyl_transf_N_sf"/>
</dbReference>
<dbReference type="CDD" id="cd04875">
    <property type="entry name" value="ACT_F4HF-DF"/>
    <property type="match status" value="1"/>
</dbReference>
<dbReference type="GO" id="GO:0008864">
    <property type="term" value="F:formyltetrahydrofolate deformylase activity"/>
    <property type="evidence" value="ECO:0007669"/>
    <property type="project" value="UniProtKB-UniRule"/>
</dbReference>
<proteinExistence type="inferred from homology"/>
<dbReference type="InterPro" id="IPR004810">
    <property type="entry name" value="PurU"/>
</dbReference>
<dbReference type="STRING" id="229203.SAMN05444338_1259"/>
<dbReference type="UniPathway" id="UPA00074">
    <property type="reaction ID" value="UER00170"/>
</dbReference>
<evidence type="ECO:0000256" key="4">
    <source>
        <dbReference type="NCBIfam" id="TIGR00655"/>
    </source>
</evidence>
<keyword evidence="1 3" id="KW-0554">One-carbon metabolism</keyword>
<dbReference type="SUPFAM" id="SSF53328">
    <property type="entry name" value="Formyltransferase"/>
    <property type="match status" value="1"/>
</dbReference>
<evidence type="ECO:0000259" key="5">
    <source>
        <dbReference type="PROSITE" id="PS51671"/>
    </source>
</evidence>
<evidence type="ECO:0000313" key="6">
    <source>
        <dbReference type="EMBL" id="SDY04978.1"/>
    </source>
</evidence>
<dbReference type="PIRSF" id="PIRSF036480">
    <property type="entry name" value="FormyFH4_hydr"/>
    <property type="match status" value="1"/>
</dbReference>
<dbReference type="InterPro" id="IPR041729">
    <property type="entry name" value="Formyl-FH4-Hydrolase_C"/>
</dbReference>
<name>A0A1H3GQP6_9FLAO</name>
<dbReference type="Gene3D" id="3.30.70.260">
    <property type="match status" value="1"/>
</dbReference>
<keyword evidence="7" id="KW-1185">Reference proteome</keyword>
<dbReference type="HAMAP" id="MF_01927">
    <property type="entry name" value="PurU"/>
    <property type="match status" value="1"/>
</dbReference>
<organism evidence="6 7">
    <name type="scientific">Flavobacterium degerlachei</name>
    <dbReference type="NCBI Taxonomy" id="229203"/>
    <lineage>
        <taxon>Bacteria</taxon>
        <taxon>Pseudomonadati</taxon>
        <taxon>Bacteroidota</taxon>
        <taxon>Flavobacteriia</taxon>
        <taxon>Flavobacteriales</taxon>
        <taxon>Flavobacteriaceae</taxon>
        <taxon>Flavobacterium</taxon>
    </lineage>
</organism>
<dbReference type="GO" id="GO:0006730">
    <property type="term" value="P:one-carbon metabolic process"/>
    <property type="evidence" value="ECO:0007669"/>
    <property type="project" value="UniProtKB-KW"/>
</dbReference>
<sequence length="295" mass="33984">MRISNSKTTNNMQKITLLIHCKDQKGIIAAVTNFIVKVEGNITYLDQHVDVEQNVFFMRLESELTNPSITVASIKSDFEQSIAHDFNMSWDLYNKEVKPKMALFVSKYNHCLYDILGRYSAGELNVEIPLIISNHLDLKPIADQFNIPFFHVPFTKDNKIEGEQQQIELLKKYEINFIVLARYMQIITPKLISLYENKIINIHHSFLPAFPGAKPYHSAFKRGVKIIGATSHYVTEELDEGPIMEQDIARVSHINSVEDFIMKGRDLERLVLARAIKLHADRKVMVYSNKTVVFN</sequence>
<dbReference type="InterPro" id="IPR045865">
    <property type="entry name" value="ACT-like_dom_sf"/>
</dbReference>
<comment type="function">
    <text evidence="3">Catalyzes the hydrolysis of 10-formyltetrahydrofolate (formyl-FH4) to formate and tetrahydrofolate (FH4).</text>
</comment>
<keyword evidence="2 3" id="KW-0378">Hydrolase</keyword>
<comment type="catalytic activity">
    <reaction evidence="3">
        <text>(6R)-10-formyltetrahydrofolate + H2O = (6S)-5,6,7,8-tetrahydrofolate + formate + H(+)</text>
        <dbReference type="Rhea" id="RHEA:19833"/>
        <dbReference type="ChEBI" id="CHEBI:15377"/>
        <dbReference type="ChEBI" id="CHEBI:15378"/>
        <dbReference type="ChEBI" id="CHEBI:15740"/>
        <dbReference type="ChEBI" id="CHEBI:57453"/>
        <dbReference type="ChEBI" id="CHEBI:195366"/>
        <dbReference type="EC" id="3.5.1.10"/>
    </reaction>
</comment>
<evidence type="ECO:0000313" key="7">
    <source>
        <dbReference type="Proteomes" id="UP000198569"/>
    </source>
</evidence>
<feature type="domain" description="ACT" evidence="5">
    <location>
        <begin position="16"/>
        <end position="99"/>
    </location>
</feature>
<dbReference type="PRINTS" id="PR01575">
    <property type="entry name" value="FFH4HYDRLASE"/>
</dbReference>
<dbReference type="CDD" id="cd08648">
    <property type="entry name" value="FMT_core_Formyl-FH4-Hydrolase_C"/>
    <property type="match status" value="1"/>
</dbReference>
<reference evidence="7" key="1">
    <citation type="submission" date="2016-10" db="EMBL/GenBank/DDBJ databases">
        <authorList>
            <person name="Varghese N."/>
            <person name="Submissions S."/>
        </authorList>
    </citation>
    <scope>NUCLEOTIDE SEQUENCE [LARGE SCALE GENOMIC DNA]</scope>
    <source>
        <strain evidence="7">DSM 15718</strain>
    </source>
</reference>
<dbReference type="Gene3D" id="3.40.50.170">
    <property type="entry name" value="Formyl transferase, N-terminal domain"/>
    <property type="match status" value="1"/>
</dbReference>
<dbReference type="AlphaFoldDB" id="A0A1H3GQP6"/>
<dbReference type="Proteomes" id="UP000198569">
    <property type="component" value="Unassembled WGS sequence"/>
</dbReference>
<dbReference type="GO" id="GO:0006189">
    <property type="term" value="P:'de novo' IMP biosynthetic process"/>
    <property type="evidence" value="ECO:0007669"/>
    <property type="project" value="UniProtKB-UniRule"/>
</dbReference>
<comment type="similarity">
    <text evidence="3">Belongs to the PurU family.</text>
</comment>
<dbReference type="PANTHER" id="PTHR42706:SF1">
    <property type="entry name" value="FORMYLTETRAHYDROFOLATE DEFORMYLASE 2, MITOCHONDRIAL"/>
    <property type="match status" value="1"/>
</dbReference>
<dbReference type="EC" id="3.5.1.10" evidence="3 4"/>
<dbReference type="NCBIfam" id="NF004684">
    <property type="entry name" value="PRK06027.1"/>
    <property type="match status" value="1"/>
</dbReference>
<dbReference type="PROSITE" id="PS51671">
    <property type="entry name" value="ACT"/>
    <property type="match status" value="1"/>
</dbReference>
<dbReference type="SUPFAM" id="SSF55021">
    <property type="entry name" value="ACT-like"/>
    <property type="match status" value="1"/>
</dbReference>
<comment type="pathway">
    <text evidence="3">Purine metabolism; IMP biosynthesis via de novo pathway; formate from 10-formyl-5,6,7,8-tetrahydrofolate: step 1/1.</text>
</comment>
<protein>
    <recommendedName>
        <fullName evidence="3 4">Formyltetrahydrofolate deformylase</fullName>
        <ecNumber evidence="3 4">3.5.1.10</ecNumber>
    </recommendedName>
    <alternativeName>
        <fullName evidence="3">Formyl-FH(4) hydrolase</fullName>
    </alternativeName>
</protein>
<dbReference type="InterPro" id="IPR044074">
    <property type="entry name" value="PurU_ACT"/>
</dbReference>
<evidence type="ECO:0000256" key="3">
    <source>
        <dbReference type="HAMAP-Rule" id="MF_01927"/>
    </source>
</evidence>
<dbReference type="EMBL" id="FNMV01000025">
    <property type="protein sequence ID" value="SDY04978.1"/>
    <property type="molecule type" value="Genomic_DNA"/>
</dbReference>
<dbReference type="PANTHER" id="PTHR42706">
    <property type="entry name" value="FORMYLTETRAHYDROFOLATE DEFORMYLASE"/>
    <property type="match status" value="1"/>
</dbReference>
<evidence type="ECO:0000256" key="2">
    <source>
        <dbReference type="ARBA" id="ARBA00022801"/>
    </source>
</evidence>